<feature type="region of interest" description="Disordered" evidence="1">
    <location>
        <begin position="33"/>
        <end position="110"/>
    </location>
</feature>
<evidence type="ECO:0000313" key="2">
    <source>
        <dbReference type="EMBL" id="CAE8674252.1"/>
    </source>
</evidence>
<dbReference type="Proteomes" id="UP000626109">
    <property type="component" value="Unassembled WGS sequence"/>
</dbReference>
<comment type="caution">
    <text evidence="2">The sequence shown here is derived from an EMBL/GenBank/DDBJ whole genome shotgun (WGS) entry which is preliminary data.</text>
</comment>
<protein>
    <submittedName>
        <fullName evidence="2">Uncharacterized protein</fullName>
    </submittedName>
</protein>
<sequence>AAAAEVNEWGQKKIPEPVISIIPKVGVFLQSASQASTQLPDSIQDTRPKLPRAQSANPSSQGSLTALNSSSSPVTDALQRIPSKASSRGSSRSSSVTPTAYPYPAKGMRR</sequence>
<name>A0A813JA23_POLGL</name>
<feature type="compositionally biased region" description="Polar residues" evidence="1">
    <location>
        <begin position="54"/>
        <end position="74"/>
    </location>
</feature>
<reference evidence="2" key="1">
    <citation type="submission" date="2021-02" db="EMBL/GenBank/DDBJ databases">
        <authorList>
            <person name="Dougan E. K."/>
            <person name="Rhodes N."/>
            <person name="Thang M."/>
            <person name="Chan C."/>
        </authorList>
    </citation>
    <scope>NUCLEOTIDE SEQUENCE</scope>
</reference>
<dbReference type="EMBL" id="CAJNNW010024791">
    <property type="protein sequence ID" value="CAE8674252.1"/>
    <property type="molecule type" value="Genomic_DNA"/>
</dbReference>
<dbReference type="AlphaFoldDB" id="A0A813JA23"/>
<feature type="non-terminal residue" evidence="2">
    <location>
        <position position="1"/>
    </location>
</feature>
<feature type="compositionally biased region" description="Low complexity" evidence="1">
    <location>
        <begin position="86"/>
        <end position="95"/>
    </location>
</feature>
<organism evidence="2 3">
    <name type="scientific">Polarella glacialis</name>
    <name type="common">Dinoflagellate</name>
    <dbReference type="NCBI Taxonomy" id="89957"/>
    <lineage>
        <taxon>Eukaryota</taxon>
        <taxon>Sar</taxon>
        <taxon>Alveolata</taxon>
        <taxon>Dinophyceae</taxon>
        <taxon>Suessiales</taxon>
        <taxon>Suessiaceae</taxon>
        <taxon>Polarella</taxon>
    </lineage>
</organism>
<evidence type="ECO:0000313" key="3">
    <source>
        <dbReference type="Proteomes" id="UP000626109"/>
    </source>
</evidence>
<gene>
    <name evidence="2" type="ORF">PGLA2088_LOCUS18889</name>
</gene>
<proteinExistence type="predicted"/>
<accession>A0A813JA23</accession>
<evidence type="ECO:0000256" key="1">
    <source>
        <dbReference type="SAM" id="MobiDB-lite"/>
    </source>
</evidence>
<feature type="compositionally biased region" description="Polar residues" evidence="1">
    <location>
        <begin position="33"/>
        <end position="45"/>
    </location>
</feature>